<feature type="binding site" evidence="12">
    <location>
        <begin position="133"/>
        <end position="140"/>
    </location>
    <ligand>
        <name>UMP</name>
        <dbReference type="ChEBI" id="CHEBI:57865"/>
    </ligand>
</feature>
<evidence type="ECO:0000256" key="5">
    <source>
        <dbReference type="ARBA" id="ARBA00022533"/>
    </source>
</evidence>
<feature type="binding site" evidence="12">
    <location>
        <begin position="10"/>
        <end position="13"/>
    </location>
    <ligand>
        <name>ATP</name>
        <dbReference type="ChEBI" id="CHEBI:30616"/>
    </ligand>
</feature>
<dbReference type="SUPFAM" id="SSF53633">
    <property type="entry name" value="Carbamate kinase-like"/>
    <property type="match status" value="1"/>
</dbReference>
<evidence type="ECO:0000256" key="2">
    <source>
        <dbReference type="ARBA" id="ARBA00004791"/>
    </source>
</evidence>
<comment type="activity regulation">
    <text evidence="12">Inhibited by UTP.</text>
</comment>
<feature type="binding site" evidence="12">
    <location>
        <position position="167"/>
    </location>
    <ligand>
        <name>ATP</name>
        <dbReference type="ChEBI" id="CHEBI:30616"/>
    </ligand>
</feature>
<evidence type="ECO:0000256" key="4">
    <source>
        <dbReference type="ARBA" id="ARBA00022490"/>
    </source>
</evidence>
<dbReference type="AlphaFoldDB" id="A0A9X1XCX6"/>
<keyword evidence="4 12" id="KW-0963">Cytoplasm</keyword>
<evidence type="ECO:0000256" key="12">
    <source>
        <dbReference type="HAMAP-Rule" id="MF_01220"/>
    </source>
</evidence>
<comment type="catalytic activity">
    <reaction evidence="11 12">
        <text>UMP + ATP = UDP + ADP</text>
        <dbReference type="Rhea" id="RHEA:24400"/>
        <dbReference type="ChEBI" id="CHEBI:30616"/>
        <dbReference type="ChEBI" id="CHEBI:57865"/>
        <dbReference type="ChEBI" id="CHEBI:58223"/>
        <dbReference type="ChEBI" id="CHEBI:456216"/>
        <dbReference type="EC" id="2.7.4.22"/>
    </reaction>
</comment>
<dbReference type="FunFam" id="3.40.1160.10:FF:000001">
    <property type="entry name" value="Uridylate kinase"/>
    <property type="match status" value="1"/>
</dbReference>
<comment type="subcellular location">
    <subcellularLocation>
        <location evidence="1 12">Cytoplasm</location>
    </subcellularLocation>
</comment>
<dbReference type="PIRSF" id="PIRSF005650">
    <property type="entry name" value="Uridylate_kin"/>
    <property type="match status" value="1"/>
</dbReference>
<evidence type="ECO:0000256" key="3">
    <source>
        <dbReference type="ARBA" id="ARBA00007614"/>
    </source>
</evidence>
<comment type="pathway">
    <text evidence="2 12">Pyrimidine metabolism; CTP biosynthesis via de novo pathway; UDP from UMP (UMPK route): step 1/1.</text>
</comment>
<dbReference type="Gene3D" id="3.40.1160.10">
    <property type="entry name" value="Acetylglutamate kinase-like"/>
    <property type="match status" value="1"/>
</dbReference>
<comment type="caution">
    <text evidence="12">Lacks conserved residue(s) required for the propagation of feature annotation.</text>
</comment>
<feature type="binding site" evidence="12">
    <location>
        <position position="170"/>
    </location>
    <ligand>
        <name>ATP</name>
        <dbReference type="ChEBI" id="CHEBI:30616"/>
    </ligand>
</feature>
<dbReference type="GO" id="GO:0044210">
    <property type="term" value="P:'de novo' CTP biosynthetic process"/>
    <property type="evidence" value="ECO:0007669"/>
    <property type="project" value="UniProtKB-UniRule"/>
</dbReference>
<dbReference type="CDD" id="cd04254">
    <property type="entry name" value="AAK_UMPK-PyrH-Ec"/>
    <property type="match status" value="1"/>
</dbReference>
<evidence type="ECO:0000256" key="8">
    <source>
        <dbReference type="ARBA" id="ARBA00022777"/>
    </source>
</evidence>
<comment type="function">
    <text evidence="12">Catalyzes the reversible phosphorylation of UMP to UDP.</text>
</comment>
<dbReference type="EC" id="2.7.4.22" evidence="12"/>
<gene>
    <name evidence="12 14" type="primary">pyrH</name>
    <name evidence="14" type="ORF">LCY76_17610</name>
</gene>
<dbReference type="GO" id="GO:0005524">
    <property type="term" value="F:ATP binding"/>
    <property type="evidence" value="ECO:0007669"/>
    <property type="project" value="UniProtKB-KW"/>
</dbReference>
<proteinExistence type="inferred from homology"/>
<dbReference type="HAMAP" id="MF_01220_B">
    <property type="entry name" value="PyrH_B"/>
    <property type="match status" value="1"/>
</dbReference>
<keyword evidence="15" id="KW-1185">Reference proteome</keyword>
<feature type="binding site" evidence="12">
    <location>
        <position position="53"/>
    </location>
    <ligand>
        <name>ATP</name>
        <dbReference type="ChEBI" id="CHEBI:30616"/>
    </ligand>
</feature>
<dbReference type="GO" id="GO:0033862">
    <property type="term" value="F:UMP kinase activity"/>
    <property type="evidence" value="ECO:0007669"/>
    <property type="project" value="UniProtKB-EC"/>
</dbReference>
<evidence type="ECO:0000256" key="1">
    <source>
        <dbReference type="ARBA" id="ARBA00004496"/>
    </source>
</evidence>
<reference evidence="14" key="1">
    <citation type="submission" date="2021-09" db="EMBL/GenBank/DDBJ databases">
        <title>Genome analysis of Fictibacillus sp. KIGAM418 isolated from marine sediment.</title>
        <authorList>
            <person name="Seo M.-J."/>
            <person name="Cho E.-S."/>
            <person name="Hwang C.Y."/>
        </authorList>
    </citation>
    <scope>NUCLEOTIDE SEQUENCE</scope>
    <source>
        <strain evidence="14">KIGAM418</strain>
    </source>
</reference>
<evidence type="ECO:0000256" key="6">
    <source>
        <dbReference type="ARBA" id="ARBA00022679"/>
    </source>
</evidence>
<feature type="binding site" evidence="12">
    <location>
        <position position="57"/>
    </location>
    <ligand>
        <name>ATP</name>
        <dbReference type="ChEBI" id="CHEBI:30616"/>
    </ligand>
</feature>
<evidence type="ECO:0000256" key="7">
    <source>
        <dbReference type="ARBA" id="ARBA00022741"/>
    </source>
</evidence>
<feature type="binding site" evidence="12">
    <location>
        <position position="72"/>
    </location>
    <ligand>
        <name>UMP</name>
        <dbReference type="ChEBI" id="CHEBI:57865"/>
    </ligand>
</feature>
<keyword evidence="7 12" id="KW-0547">Nucleotide-binding</keyword>
<dbReference type="Pfam" id="PF00696">
    <property type="entry name" value="AA_kinase"/>
    <property type="match status" value="1"/>
</dbReference>
<evidence type="ECO:0000313" key="14">
    <source>
        <dbReference type="EMBL" id="MCK6258394.1"/>
    </source>
</evidence>
<accession>A0A9X1XCX6</accession>
<dbReference type="InterPro" id="IPR001048">
    <property type="entry name" value="Asp/Glu/Uridylate_kinase"/>
</dbReference>
<dbReference type="InterPro" id="IPR036393">
    <property type="entry name" value="AceGlu_kinase-like_sf"/>
</dbReference>
<comment type="similarity">
    <text evidence="3 12">Belongs to the UMP kinase family.</text>
</comment>
<keyword evidence="5" id="KW-0021">Allosteric enzyme</keyword>
<dbReference type="EMBL" id="JAIWJX010000002">
    <property type="protein sequence ID" value="MCK6258394.1"/>
    <property type="molecule type" value="Genomic_DNA"/>
</dbReference>
<comment type="subunit">
    <text evidence="12">Homohexamer.</text>
</comment>
<protein>
    <recommendedName>
        <fullName evidence="12">Uridylate kinase</fullName>
        <shortName evidence="12">UK</shortName>
        <ecNumber evidence="12">2.7.4.22</ecNumber>
    </recommendedName>
    <alternativeName>
        <fullName evidence="12">Uridine monophosphate kinase</fullName>
        <shortName evidence="12">UMP kinase</shortName>
        <shortName evidence="12">UMPK</shortName>
    </alternativeName>
</protein>
<sequence length="245" mass="26571">MLRYKKVLIKLSGGAVAGQGNFGFNPQKLNHIAQEMINVANSGVQVSAVIGGGNIFRGNLAEQWGMNRVEADEIGTLGTVINSLMLKSALKSLTDREVIVMASEPLAAAEHYNRAKSIKYLERGSIVLFAGGNGQPFVSTDYPAVQRALEMGAEALLVAKHGVDGVYCSDPKVEKKAKRYVSLSYEEAIKNNLKVMDQTAMILAKDYQLPIHLFNFDQKGAFSEICKNGHNPGTIISSNKTIVLI</sequence>
<evidence type="ECO:0000256" key="10">
    <source>
        <dbReference type="ARBA" id="ARBA00022975"/>
    </source>
</evidence>
<keyword evidence="8 12" id="KW-0418">Kinase</keyword>
<dbReference type="NCBIfam" id="TIGR02075">
    <property type="entry name" value="pyrH_bact"/>
    <property type="match status" value="1"/>
</dbReference>
<dbReference type="Proteomes" id="UP001139011">
    <property type="component" value="Unassembled WGS sequence"/>
</dbReference>
<dbReference type="GO" id="GO:0006225">
    <property type="term" value="P:UDP biosynthetic process"/>
    <property type="evidence" value="ECO:0007669"/>
    <property type="project" value="TreeGrafter"/>
</dbReference>
<feature type="domain" description="Aspartate/glutamate/uridylate kinase" evidence="13">
    <location>
        <begin position="5"/>
        <end position="215"/>
    </location>
</feature>
<name>A0A9X1XCX6_9BACL</name>
<keyword evidence="9 12" id="KW-0067">ATP-binding</keyword>
<evidence type="ECO:0000313" key="15">
    <source>
        <dbReference type="Proteomes" id="UP001139011"/>
    </source>
</evidence>
<dbReference type="PANTHER" id="PTHR42833:SF4">
    <property type="entry name" value="URIDYLATE KINASE PUMPKIN, CHLOROPLASTIC"/>
    <property type="match status" value="1"/>
</dbReference>
<dbReference type="InterPro" id="IPR011817">
    <property type="entry name" value="Uridylate_kinase"/>
</dbReference>
<organism evidence="14 15">
    <name type="scientific">Fictibacillus marinisediminis</name>
    <dbReference type="NCBI Taxonomy" id="2878389"/>
    <lineage>
        <taxon>Bacteria</taxon>
        <taxon>Bacillati</taxon>
        <taxon>Bacillota</taxon>
        <taxon>Bacilli</taxon>
        <taxon>Bacillales</taxon>
        <taxon>Fictibacillaceae</taxon>
        <taxon>Fictibacillus</taxon>
    </lineage>
</organism>
<dbReference type="InterPro" id="IPR015963">
    <property type="entry name" value="Uridylate_kinase_bac"/>
</dbReference>
<comment type="caution">
    <text evidence="14">The sequence shown here is derived from an EMBL/GenBank/DDBJ whole genome shotgun (WGS) entry which is preliminary data.</text>
</comment>
<keyword evidence="6 12" id="KW-0808">Transferase</keyword>
<dbReference type="GO" id="GO:0005737">
    <property type="term" value="C:cytoplasm"/>
    <property type="evidence" value="ECO:0007669"/>
    <property type="project" value="UniProtKB-SubCell"/>
</dbReference>
<evidence type="ECO:0000259" key="13">
    <source>
        <dbReference type="Pfam" id="PF00696"/>
    </source>
</evidence>
<keyword evidence="10 12" id="KW-0665">Pyrimidine biosynthesis</keyword>
<feature type="binding site" evidence="12">
    <location>
        <position position="52"/>
    </location>
    <ligand>
        <name>UMP</name>
        <dbReference type="ChEBI" id="CHEBI:57865"/>
    </ligand>
</feature>
<dbReference type="RefSeq" id="WP_248253688.1">
    <property type="nucleotide sequence ID" value="NZ_JAIWJX010000002.1"/>
</dbReference>
<evidence type="ECO:0000256" key="9">
    <source>
        <dbReference type="ARBA" id="ARBA00022840"/>
    </source>
</evidence>
<dbReference type="PANTHER" id="PTHR42833">
    <property type="entry name" value="URIDYLATE KINASE"/>
    <property type="match status" value="1"/>
</dbReference>
<evidence type="ECO:0000256" key="11">
    <source>
        <dbReference type="ARBA" id="ARBA00047767"/>
    </source>
</evidence>